<comment type="caution">
    <text evidence="2">The sequence shown here is derived from an EMBL/GenBank/DDBJ whole genome shotgun (WGS) entry which is preliminary data.</text>
</comment>
<sequence length="54" mass="6473">MRISCERVAVTQMRKHIAWYLKGFRNSKELKNKTNTVDKKEMAEEILDDYLNII</sequence>
<name>A0ABW9KCG6_9FIRM</name>
<evidence type="ECO:0000313" key="2">
    <source>
        <dbReference type="EMBL" id="MFN2102392.1"/>
    </source>
</evidence>
<dbReference type="InterPro" id="IPR024036">
    <property type="entry name" value="tRNA-dHydroUridine_Synthase_C"/>
</dbReference>
<dbReference type="Proteomes" id="UP001634413">
    <property type="component" value="Unassembled WGS sequence"/>
</dbReference>
<proteinExistence type="predicted"/>
<evidence type="ECO:0000313" key="3">
    <source>
        <dbReference type="Proteomes" id="UP001634413"/>
    </source>
</evidence>
<organism evidence="2 3">
    <name type="scientific">Finegoldia dalianensis</name>
    <dbReference type="NCBI Taxonomy" id="3145239"/>
    <lineage>
        <taxon>Bacteria</taxon>
        <taxon>Bacillati</taxon>
        <taxon>Bacillota</taxon>
        <taxon>Tissierellia</taxon>
        <taxon>Tissierellales</taxon>
        <taxon>Peptoniphilaceae</taxon>
        <taxon>Finegoldia</taxon>
    </lineage>
</organism>
<keyword evidence="3" id="KW-1185">Reference proteome</keyword>
<dbReference type="Pfam" id="PF01207">
    <property type="entry name" value="Dus"/>
    <property type="match status" value="1"/>
</dbReference>
<dbReference type="InterPro" id="IPR035587">
    <property type="entry name" value="DUS-like_FMN-bd"/>
</dbReference>
<reference evidence="2 3" key="1">
    <citation type="journal article" date="2024" name="Anaerobe">
        <title>The identification of Finegoldia dalianensis sp. nov., isolated from the pus of a patient with skin abscess and genomic analysis of the strains belonging to Finegoldia genus.</title>
        <authorList>
            <person name="Li Y."/>
            <person name="Wang Y."/>
            <person name="Xiao D."/>
            <person name="Wang J."/>
            <person name="Jin D."/>
        </authorList>
    </citation>
    <scope>NUCLEOTIDE SEQUENCE [LARGE SCALE GENOMIC DNA]</scope>
    <source>
        <strain evidence="2 3">LY240594</strain>
    </source>
</reference>
<dbReference type="EMBL" id="JBDLBQ010000004">
    <property type="protein sequence ID" value="MFN2102392.1"/>
    <property type="molecule type" value="Genomic_DNA"/>
</dbReference>
<protein>
    <submittedName>
        <fullName evidence="2">tRNA-dihydrouridine synthase</fullName>
    </submittedName>
</protein>
<dbReference type="Gene3D" id="1.10.1200.80">
    <property type="entry name" value="Putative flavin oxidoreducatase, domain 2"/>
    <property type="match status" value="1"/>
</dbReference>
<feature type="domain" description="DUS-like FMN-binding" evidence="1">
    <location>
        <begin position="7"/>
        <end position="50"/>
    </location>
</feature>
<accession>A0ABW9KCG6</accession>
<gene>
    <name evidence="2" type="ORF">ABDJ34_05690</name>
</gene>
<evidence type="ECO:0000259" key="1">
    <source>
        <dbReference type="Pfam" id="PF01207"/>
    </source>
</evidence>